<evidence type="ECO:0008006" key="4">
    <source>
        <dbReference type="Google" id="ProtNLM"/>
    </source>
</evidence>
<proteinExistence type="predicted"/>
<reference evidence="2 3" key="1">
    <citation type="submission" date="2018-05" db="EMBL/GenBank/DDBJ databases">
        <title>Freshwater and sediment microbial communities from various areas in North America, analyzing microbe dynamics in response to fracking.</title>
        <authorList>
            <person name="Lamendella R."/>
        </authorList>
    </citation>
    <scope>NUCLEOTIDE SEQUENCE [LARGE SCALE GENOMIC DNA]</scope>
    <source>
        <strain evidence="2 3">67</strain>
    </source>
</reference>
<evidence type="ECO:0000313" key="3">
    <source>
        <dbReference type="Proteomes" id="UP000247485"/>
    </source>
</evidence>
<feature type="signal peptide" evidence="1">
    <location>
        <begin position="1"/>
        <end position="23"/>
    </location>
</feature>
<evidence type="ECO:0000256" key="1">
    <source>
        <dbReference type="SAM" id="SignalP"/>
    </source>
</evidence>
<evidence type="ECO:0000313" key="2">
    <source>
        <dbReference type="EMBL" id="PXW45766.1"/>
    </source>
</evidence>
<gene>
    <name evidence="2" type="ORF">DET57_10610</name>
</gene>
<dbReference type="EMBL" id="QJJG01000006">
    <property type="protein sequence ID" value="PXW45766.1"/>
    <property type="molecule type" value="Genomic_DNA"/>
</dbReference>
<keyword evidence="1" id="KW-0732">Signal</keyword>
<name>A0A318FQQ2_KLEOX</name>
<sequence length="722" mass="80706">MVRKTTFTLSLCTLLAAAPQAYASSDIEDCSWSDELCRLKGDPILTPENDSRDNLLRLLSEAKSFALPVQAIPVDVSRTRDVYFAWHPEWDSAPPPPAPPAQSEDEIFTRQMAALNIDPAQVMAADSAERLGTSDYELENRFVSNTLAAVSQFNAALLATPSVTPQQRHDLALARLKLFYGANITAVADILNSFPADADADLFAYYLSGIAHFYGGNYTAATQDFTLLLESNQPWLAETAQYMLMRTALNKSSQNSVGQYGDFDIARINRDDAAQSQKEAQVYLQRWPAGLYADSARNMLRRINWYLQAWPQLAELYEQAFRQTADAGELRRLVSEYDNVFGMPFYAQPVLAAFPDAPQVSYVELLRALRLNADNKPTLTQAQLDASKAEFEKSGNLPLWRDLQLQLWGATGNDAAILQAVTPAKTLPANDILAFSEQVLYGEALMGQKQWPAARDFWQQLLQLSQNPEQQQYTQAKLAATLVYSGNAAAIFAANSPVTNLRFRSRVLKTQASPELLRQQAAKGPNNEERTIALHTLLVRNLTESRFSDWLNDKKLATAITQPVISEAFNDVNLSSFNWSGEATEAGYACRSLDDTVTVLSKNADDAHALNCLGEFFRTTQTHVDLWKDQSGNDMLEAAINRQQPLGQYDRQSYYQQIITSPKAEPEDKSYALYRAILCYAPSGSNECGGEDVEKLQRKGWFTQLKTQYPGSPWAQKLKYYW</sequence>
<comment type="caution">
    <text evidence="2">The sequence shown here is derived from an EMBL/GenBank/DDBJ whole genome shotgun (WGS) entry which is preliminary data.</text>
</comment>
<dbReference type="InterPro" id="IPR011990">
    <property type="entry name" value="TPR-like_helical_dom_sf"/>
</dbReference>
<dbReference type="Gene3D" id="1.25.40.10">
    <property type="entry name" value="Tetratricopeptide repeat domain"/>
    <property type="match status" value="1"/>
</dbReference>
<dbReference type="RefSeq" id="WP_110273670.1">
    <property type="nucleotide sequence ID" value="NZ_QJJG01000006.1"/>
</dbReference>
<protein>
    <recommendedName>
        <fullName evidence="4">Tetratricopeptide repeat protein</fullName>
    </recommendedName>
</protein>
<accession>A0A318FQQ2</accession>
<dbReference type="Proteomes" id="UP000247485">
    <property type="component" value="Unassembled WGS sequence"/>
</dbReference>
<feature type="chain" id="PRO_5016384861" description="Tetratricopeptide repeat protein" evidence="1">
    <location>
        <begin position="24"/>
        <end position="722"/>
    </location>
</feature>
<dbReference type="AlphaFoldDB" id="A0A318FQQ2"/>
<organism evidence="2 3">
    <name type="scientific">Klebsiella oxytoca</name>
    <dbReference type="NCBI Taxonomy" id="571"/>
    <lineage>
        <taxon>Bacteria</taxon>
        <taxon>Pseudomonadati</taxon>
        <taxon>Pseudomonadota</taxon>
        <taxon>Gammaproteobacteria</taxon>
        <taxon>Enterobacterales</taxon>
        <taxon>Enterobacteriaceae</taxon>
        <taxon>Klebsiella/Raoultella group</taxon>
        <taxon>Klebsiella</taxon>
    </lineage>
</organism>